<dbReference type="NCBIfam" id="TIGR00562">
    <property type="entry name" value="proto_IX_ox"/>
    <property type="match status" value="1"/>
</dbReference>
<keyword evidence="14" id="KW-1185">Reference proteome</keyword>
<keyword evidence="7 11" id="KW-0560">Oxidoreductase</keyword>
<evidence type="ECO:0000313" key="13">
    <source>
        <dbReference type="EMBL" id="PXF44390.1"/>
    </source>
</evidence>
<comment type="similarity">
    <text evidence="3 11">Belongs to the protoporphyrinogen/coproporphyrinogen oxidase family. Protoporphyrinogen oxidase subfamily.</text>
</comment>
<dbReference type="PRINTS" id="PR00419">
    <property type="entry name" value="ADXRDTASE"/>
</dbReference>
<evidence type="ECO:0000259" key="12">
    <source>
        <dbReference type="Pfam" id="PF01593"/>
    </source>
</evidence>
<reference evidence="13 14" key="1">
    <citation type="journal article" date="2018" name="Mol. Biol. Evol.">
        <title>Analysis of the draft genome of the red seaweed Gracilariopsis chorda provides insights into genome size evolution in Rhodophyta.</title>
        <authorList>
            <person name="Lee J."/>
            <person name="Yang E.C."/>
            <person name="Graf L."/>
            <person name="Yang J.H."/>
            <person name="Qiu H."/>
            <person name="Zel Zion U."/>
            <person name="Chan C.X."/>
            <person name="Stephens T.G."/>
            <person name="Weber A.P.M."/>
            <person name="Boo G.H."/>
            <person name="Boo S.M."/>
            <person name="Kim K.M."/>
            <person name="Shin Y."/>
            <person name="Jung M."/>
            <person name="Lee S.J."/>
            <person name="Yim H.S."/>
            <person name="Lee J.H."/>
            <person name="Bhattacharya D."/>
            <person name="Yoon H.S."/>
        </authorList>
    </citation>
    <scope>NUCLEOTIDE SEQUENCE [LARGE SCALE GENOMIC DNA]</scope>
    <source>
        <strain evidence="13 14">SKKU-2015</strain>
        <tissue evidence="13">Whole body</tissue>
    </source>
</reference>
<dbReference type="GO" id="GO:0006782">
    <property type="term" value="P:protoporphyrinogen IX biosynthetic process"/>
    <property type="evidence" value="ECO:0007669"/>
    <property type="project" value="UniProtKB-UniRule"/>
</dbReference>
<dbReference type="PANTHER" id="PTHR42923:SF3">
    <property type="entry name" value="PROTOPORPHYRINOGEN OXIDASE"/>
    <property type="match status" value="1"/>
</dbReference>
<dbReference type="STRING" id="448386.A0A2V3ITE8"/>
<evidence type="ECO:0000256" key="6">
    <source>
        <dbReference type="ARBA" id="ARBA00022827"/>
    </source>
</evidence>
<comment type="function">
    <text evidence="1 11">Catalyzes the 6-electron oxidation of protoporphyrinogen-IX to form protoporphyrin-IX.</text>
</comment>
<dbReference type="Pfam" id="PF01593">
    <property type="entry name" value="Amino_oxidase"/>
    <property type="match status" value="1"/>
</dbReference>
<comment type="subcellular location">
    <subcellularLocation>
        <location evidence="11">Mitochondrion inner membrane</location>
    </subcellularLocation>
</comment>
<comment type="pathway">
    <text evidence="2 11">Porphyrin-containing compound metabolism; protoporphyrin-IX biosynthesis; protoporphyrin-IX from protoporphyrinogen-IX: step 1/1.</text>
</comment>
<evidence type="ECO:0000313" key="14">
    <source>
        <dbReference type="Proteomes" id="UP000247409"/>
    </source>
</evidence>
<protein>
    <recommendedName>
        <fullName evidence="4 11">Protoporphyrinogen oxidase</fullName>
        <ecNumber evidence="4 11">1.3.3.4</ecNumber>
    </recommendedName>
</protein>
<dbReference type="PROSITE" id="PS51257">
    <property type="entry name" value="PROKAR_LIPOPROTEIN"/>
    <property type="match status" value="1"/>
</dbReference>
<evidence type="ECO:0000256" key="8">
    <source>
        <dbReference type="ARBA" id="ARBA00023133"/>
    </source>
</evidence>
<dbReference type="UniPathway" id="UPA00251">
    <property type="reaction ID" value="UER00324"/>
</dbReference>
<keyword evidence="8 11" id="KW-0350">Heme biosynthesis</keyword>
<dbReference type="EMBL" id="NBIV01000092">
    <property type="protein sequence ID" value="PXF44390.1"/>
    <property type="molecule type" value="Genomic_DNA"/>
</dbReference>
<dbReference type="EC" id="1.3.3.4" evidence="4 11"/>
<gene>
    <name evidence="13" type="ORF">BWQ96_05833</name>
</gene>
<accession>A0A2V3ITE8</accession>
<keyword evidence="9 11" id="KW-0627">Porphyrin biosynthesis</keyword>
<dbReference type="InterPro" id="IPR002937">
    <property type="entry name" value="Amino_oxidase"/>
</dbReference>
<dbReference type="Gene3D" id="3.50.50.60">
    <property type="entry name" value="FAD/NAD(P)-binding domain"/>
    <property type="match status" value="1"/>
</dbReference>
<dbReference type="PANTHER" id="PTHR42923">
    <property type="entry name" value="PROTOPORPHYRINOGEN OXIDASE"/>
    <property type="match status" value="1"/>
</dbReference>
<dbReference type="Proteomes" id="UP000247409">
    <property type="component" value="Unassembled WGS sequence"/>
</dbReference>
<keyword evidence="5 11" id="KW-0285">Flavoprotein</keyword>
<evidence type="ECO:0000256" key="7">
    <source>
        <dbReference type="ARBA" id="ARBA00023002"/>
    </source>
</evidence>
<evidence type="ECO:0000256" key="11">
    <source>
        <dbReference type="RuleBase" id="RU367069"/>
    </source>
</evidence>
<organism evidence="13 14">
    <name type="scientific">Gracilariopsis chorda</name>
    <dbReference type="NCBI Taxonomy" id="448386"/>
    <lineage>
        <taxon>Eukaryota</taxon>
        <taxon>Rhodophyta</taxon>
        <taxon>Florideophyceae</taxon>
        <taxon>Rhodymeniophycidae</taxon>
        <taxon>Gracilariales</taxon>
        <taxon>Gracilariaceae</taxon>
        <taxon>Gracilariopsis</taxon>
    </lineage>
</organism>
<dbReference type="InterPro" id="IPR036188">
    <property type="entry name" value="FAD/NAD-bd_sf"/>
</dbReference>
<comment type="caution">
    <text evidence="13">The sequence shown here is derived from an EMBL/GenBank/DDBJ whole genome shotgun (WGS) entry which is preliminary data.</text>
</comment>
<evidence type="ECO:0000256" key="3">
    <source>
        <dbReference type="ARBA" id="ARBA00010551"/>
    </source>
</evidence>
<feature type="domain" description="Amine oxidase" evidence="12">
    <location>
        <begin position="17"/>
        <end position="469"/>
    </location>
</feature>
<dbReference type="SUPFAM" id="SSF51905">
    <property type="entry name" value="FAD/NAD(P)-binding domain"/>
    <property type="match status" value="1"/>
</dbReference>
<comment type="catalytic activity">
    <reaction evidence="10 11">
        <text>protoporphyrinogen IX + 3 O2 = protoporphyrin IX + 3 H2O2</text>
        <dbReference type="Rhea" id="RHEA:25576"/>
        <dbReference type="ChEBI" id="CHEBI:15379"/>
        <dbReference type="ChEBI" id="CHEBI:16240"/>
        <dbReference type="ChEBI" id="CHEBI:57306"/>
        <dbReference type="ChEBI" id="CHEBI:57307"/>
        <dbReference type="EC" id="1.3.3.4"/>
    </reaction>
</comment>
<dbReference type="InterPro" id="IPR050464">
    <property type="entry name" value="Zeta_carotene_desat/Oxidored"/>
</dbReference>
<evidence type="ECO:0000256" key="10">
    <source>
        <dbReference type="ARBA" id="ARBA00047554"/>
    </source>
</evidence>
<dbReference type="OrthoDB" id="419752at2759"/>
<dbReference type="InterPro" id="IPR004572">
    <property type="entry name" value="Protoporphyrinogen_oxidase"/>
</dbReference>
<evidence type="ECO:0000256" key="1">
    <source>
        <dbReference type="ARBA" id="ARBA00002600"/>
    </source>
</evidence>
<keyword evidence="6 11" id="KW-0274">FAD</keyword>
<comment type="cofactor">
    <cofactor evidence="11">
        <name>FAD</name>
        <dbReference type="ChEBI" id="CHEBI:57692"/>
    </cofactor>
    <text evidence="11">Binds 1 FAD per subunit.</text>
</comment>
<evidence type="ECO:0000256" key="9">
    <source>
        <dbReference type="ARBA" id="ARBA00023244"/>
    </source>
</evidence>
<evidence type="ECO:0000256" key="5">
    <source>
        <dbReference type="ARBA" id="ARBA00022630"/>
    </source>
</evidence>
<dbReference type="SUPFAM" id="SSF54373">
    <property type="entry name" value="FAD-linked reductases, C-terminal domain"/>
    <property type="match status" value="1"/>
</dbReference>
<sequence>MEKRRTRRVAILGGGPAGLSAACRLAGDRSSIRVDLYEQAPKFGGVVKSVKGGGFTYELGPNSMNAKHQAVADLIYEKLKLAPRIIKRDAEAKNFFLIRNGHMIALPRSPIDFCRTSLLSWPGKLRVLIEPFIPKASDGIADRESVGDFFARRFGNEFVDYVVDPALAGIYSAAPASLSMKHALHNVWQVERKKGSIVGGFLSGGFKTEPDPRFKVYPKKELLQSFSFDEGMEVLTSTLVEKIRAWSSGNKLYKNTKVRKLDQDANGAWRVNGRGKYDAVISTIPTHALSSITTNVGALERGFKKLASRINYSPVSVVVLGFDKSQVESRLDGFGVLLPAREEKKILGINFTSSIYPQRAVDPNKVYLTVYLGGTRSPEMVSTPCDEVIQTATKEVQQVLGVKGDPLYSDVKKWPKGIPLYFPGYDAALDTMAHMERRAPGLVLAGNYRDGVGVPDALLSGLKSAERVIEYLKITMPK</sequence>
<dbReference type="AlphaFoldDB" id="A0A2V3ITE8"/>
<evidence type="ECO:0000256" key="2">
    <source>
        <dbReference type="ARBA" id="ARBA00005073"/>
    </source>
</evidence>
<dbReference type="GO" id="GO:0005743">
    <property type="term" value="C:mitochondrial inner membrane"/>
    <property type="evidence" value="ECO:0007669"/>
    <property type="project" value="UniProtKB-SubCell"/>
</dbReference>
<evidence type="ECO:0000256" key="4">
    <source>
        <dbReference type="ARBA" id="ARBA00012867"/>
    </source>
</evidence>
<dbReference type="GO" id="GO:0004729">
    <property type="term" value="F:oxygen-dependent protoporphyrinogen oxidase activity"/>
    <property type="evidence" value="ECO:0007669"/>
    <property type="project" value="UniProtKB-UniRule"/>
</dbReference>
<name>A0A2V3ITE8_9FLOR</name>
<proteinExistence type="inferred from homology"/>